<evidence type="ECO:0000256" key="14">
    <source>
        <dbReference type="PROSITE-ProRule" id="PRU10141"/>
    </source>
</evidence>
<keyword evidence="4" id="KW-0723">Serine/threonine-protein kinase</keyword>
<dbReference type="Gene3D" id="1.10.510.10">
    <property type="entry name" value="Transferase(Phosphotransferase) domain 1"/>
    <property type="match status" value="1"/>
</dbReference>
<dbReference type="AlphaFoldDB" id="A0A2N9I0P9"/>
<reference evidence="17" key="1">
    <citation type="submission" date="2018-02" db="EMBL/GenBank/DDBJ databases">
        <authorList>
            <person name="Cohen D.B."/>
            <person name="Kent A.D."/>
        </authorList>
    </citation>
    <scope>NUCLEOTIDE SEQUENCE</scope>
</reference>
<comment type="similarity">
    <text evidence="2">Belongs to the protein kinase superfamily. CAMK Ser/Thr protein kinase family. CaMK subfamily.</text>
</comment>
<keyword evidence="10 14" id="KW-0067">ATP-binding</keyword>
<evidence type="ECO:0000256" key="12">
    <source>
        <dbReference type="ARBA" id="ARBA00047899"/>
    </source>
</evidence>
<evidence type="ECO:0000313" key="17">
    <source>
        <dbReference type="EMBL" id="SPD17594.1"/>
    </source>
</evidence>
<keyword evidence="5" id="KW-0808">Transferase</keyword>
<feature type="compositionally biased region" description="Basic and acidic residues" evidence="15">
    <location>
        <begin position="1"/>
        <end position="22"/>
    </location>
</feature>
<evidence type="ECO:0000256" key="2">
    <source>
        <dbReference type="ARBA" id="ARBA00005354"/>
    </source>
</evidence>
<comment type="catalytic activity">
    <reaction evidence="12">
        <text>L-threonyl-[protein] + ATP = O-phospho-L-threonyl-[protein] + ADP + H(+)</text>
        <dbReference type="Rhea" id="RHEA:46608"/>
        <dbReference type="Rhea" id="RHEA-COMP:11060"/>
        <dbReference type="Rhea" id="RHEA-COMP:11605"/>
        <dbReference type="ChEBI" id="CHEBI:15378"/>
        <dbReference type="ChEBI" id="CHEBI:30013"/>
        <dbReference type="ChEBI" id="CHEBI:30616"/>
        <dbReference type="ChEBI" id="CHEBI:61977"/>
        <dbReference type="ChEBI" id="CHEBI:456216"/>
        <dbReference type="EC" id="2.7.11.1"/>
    </reaction>
</comment>
<name>A0A2N9I0P9_FAGSY</name>
<evidence type="ECO:0000256" key="13">
    <source>
        <dbReference type="ARBA" id="ARBA00048679"/>
    </source>
</evidence>
<gene>
    <name evidence="17" type="ORF">FSB_LOCUS45476</name>
</gene>
<evidence type="ECO:0000256" key="9">
    <source>
        <dbReference type="ARBA" id="ARBA00022777"/>
    </source>
</evidence>
<protein>
    <recommendedName>
        <fullName evidence="3">non-specific serine/threonine protein kinase</fullName>
        <ecNumber evidence="3">2.7.11.1</ecNumber>
    </recommendedName>
</protein>
<keyword evidence="11" id="KW-0449">Lipoprotein</keyword>
<keyword evidence="9" id="KW-0418">Kinase</keyword>
<evidence type="ECO:0000256" key="4">
    <source>
        <dbReference type="ARBA" id="ARBA00022527"/>
    </source>
</evidence>
<accession>A0A2N9I0P9</accession>
<dbReference type="Pfam" id="PF00069">
    <property type="entry name" value="Pkinase"/>
    <property type="match status" value="1"/>
</dbReference>
<dbReference type="InterPro" id="IPR017441">
    <property type="entry name" value="Protein_kinase_ATP_BS"/>
</dbReference>
<feature type="compositionally biased region" description="Low complexity" evidence="15">
    <location>
        <begin position="71"/>
        <end position="80"/>
    </location>
</feature>
<sequence>MREMEELRPDRKSSRENGRELESSDGGELESKVVGLTVVKSVVLIATTPIPTPPPPPSILTVEIQTKPQTTTTTTIVTTKQDATSNQRQSKANERNSHQLRPKEKPVSRRQSGVIPCGKRTDFGYDKDFGMRYTIGKLLGHGQFGYTYVATDKENGDRVAVKRIEKNKMVLPIAVEDVKREVKILQALAGHENVVQFYNAFEDDSYVYIVMELCEGGELLDRILAK</sequence>
<dbReference type="InterPro" id="IPR000719">
    <property type="entry name" value="Prot_kinase_dom"/>
</dbReference>
<keyword evidence="6" id="KW-0519">Myristate</keyword>
<dbReference type="PANTHER" id="PTHR24349">
    <property type="entry name" value="SERINE/THREONINE-PROTEIN KINASE"/>
    <property type="match status" value="1"/>
</dbReference>
<feature type="binding site" evidence="14">
    <location>
        <position position="162"/>
    </location>
    <ligand>
        <name>ATP</name>
        <dbReference type="ChEBI" id="CHEBI:30616"/>
    </ligand>
</feature>
<evidence type="ECO:0000256" key="3">
    <source>
        <dbReference type="ARBA" id="ARBA00012513"/>
    </source>
</evidence>
<feature type="domain" description="Protein kinase" evidence="16">
    <location>
        <begin position="133"/>
        <end position="226"/>
    </location>
</feature>
<evidence type="ECO:0000259" key="16">
    <source>
        <dbReference type="PROSITE" id="PS50011"/>
    </source>
</evidence>
<evidence type="ECO:0000256" key="15">
    <source>
        <dbReference type="SAM" id="MobiDB-lite"/>
    </source>
</evidence>
<evidence type="ECO:0000256" key="11">
    <source>
        <dbReference type="ARBA" id="ARBA00023288"/>
    </source>
</evidence>
<dbReference type="PROSITE" id="PS50011">
    <property type="entry name" value="PROTEIN_KINASE_DOM"/>
    <property type="match status" value="1"/>
</dbReference>
<dbReference type="InterPro" id="IPR050205">
    <property type="entry name" value="CDPK_Ser/Thr_kinases"/>
</dbReference>
<dbReference type="EC" id="2.7.11.1" evidence="3"/>
<dbReference type="InterPro" id="IPR011009">
    <property type="entry name" value="Kinase-like_dom_sf"/>
</dbReference>
<keyword evidence="8 14" id="KW-0547">Nucleotide-binding</keyword>
<feature type="compositionally biased region" description="Basic and acidic residues" evidence="15">
    <location>
        <begin position="91"/>
        <end position="107"/>
    </location>
</feature>
<evidence type="ECO:0000256" key="10">
    <source>
        <dbReference type="ARBA" id="ARBA00022840"/>
    </source>
</evidence>
<feature type="region of interest" description="Disordered" evidence="15">
    <location>
        <begin position="71"/>
        <end position="113"/>
    </location>
</feature>
<evidence type="ECO:0000256" key="1">
    <source>
        <dbReference type="ARBA" id="ARBA00004635"/>
    </source>
</evidence>
<dbReference type="FunFam" id="3.30.200.20:FF:000101">
    <property type="entry name" value="CDPK-related kinase 1"/>
    <property type="match status" value="1"/>
</dbReference>
<dbReference type="EMBL" id="OIVN01004462">
    <property type="protein sequence ID" value="SPD17594.1"/>
    <property type="molecule type" value="Genomic_DNA"/>
</dbReference>
<comment type="subcellular location">
    <subcellularLocation>
        <location evidence="1">Membrane</location>
        <topology evidence="1">Lipid-anchor</topology>
    </subcellularLocation>
</comment>
<feature type="region of interest" description="Disordered" evidence="15">
    <location>
        <begin position="1"/>
        <end position="28"/>
    </location>
</feature>
<evidence type="ECO:0000256" key="8">
    <source>
        <dbReference type="ARBA" id="ARBA00022741"/>
    </source>
</evidence>
<dbReference type="GO" id="GO:0005524">
    <property type="term" value="F:ATP binding"/>
    <property type="evidence" value="ECO:0007669"/>
    <property type="project" value="UniProtKB-UniRule"/>
</dbReference>
<proteinExistence type="inferred from homology"/>
<organism evidence="17">
    <name type="scientific">Fagus sylvatica</name>
    <name type="common">Beechnut</name>
    <dbReference type="NCBI Taxonomy" id="28930"/>
    <lineage>
        <taxon>Eukaryota</taxon>
        <taxon>Viridiplantae</taxon>
        <taxon>Streptophyta</taxon>
        <taxon>Embryophyta</taxon>
        <taxon>Tracheophyta</taxon>
        <taxon>Spermatophyta</taxon>
        <taxon>Magnoliopsida</taxon>
        <taxon>eudicotyledons</taxon>
        <taxon>Gunneridae</taxon>
        <taxon>Pentapetalae</taxon>
        <taxon>rosids</taxon>
        <taxon>fabids</taxon>
        <taxon>Fagales</taxon>
        <taxon>Fagaceae</taxon>
        <taxon>Fagus</taxon>
    </lineage>
</organism>
<feature type="compositionally biased region" description="Polar residues" evidence="15">
    <location>
        <begin position="81"/>
        <end position="90"/>
    </location>
</feature>
<evidence type="ECO:0000256" key="6">
    <source>
        <dbReference type="ARBA" id="ARBA00022707"/>
    </source>
</evidence>
<comment type="catalytic activity">
    <reaction evidence="13">
        <text>L-seryl-[protein] + ATP = O-phospho-L-seryl-[protein] + ADP + H(+)</text>
        <dbReference type="Rhea" id="RHEA:17989"/>
        <dbReference type="Rhea" id="RHEA-COMP:9863"/>
        <dbReference type="Rhea" id="RHEA-COMP:11604"/>
        <dbReference type="ChEBI" id="CHEBI:15378"/>
        <dbReference type="ChEBI" id="CHEBI:29999"/>
        <dbReference type="ChEBI" id="CHEBI:30616"/>
        <dbReference type="ChEBI" id="CHEBI:83421"/>
        <dbReference type="ChEBI" id="CHEBI:456216"/>
        <dbReference type="EC" id="2.7.11.1"/>
    </reaction>
</comment>
<dbReference type="PROSITE" id="PS00107">
    <property type="entry name" value="PROTEIN_KINASE_ATP"/>
    <property type="match status" value="1"/>
</dbReference>
<dbReference type="SUPFAM" id="SSF56112">
    <property type="entry name" value="Protein kinase-like (PK-like)"/>
    <property type="match status" value="1"/>
</dbReference>
<dbReference type="GO" id="GO:0016020">
    <property type="term" value="C:membrane"/>
    <property type="evidence" value="ECO:0007669"/>
    <property type="project" value="UniProtKB-SubCell"/>
</dbReference>
<evidence type="ECO:0000256" key="5">
    <source>
        <dbReference type="ARBA" id="ARBA00022679"/>
    </source>
</evidence>
<keyword evidence="7" id="KW-0677">Repeat</keyword>
<evidence type="ECO:0000256" key="7">
    <source>
        <dbReference type="ARBA" id="ARBA00022737"/>
    </source>
</evidence>
<dbReference type="GO" id="GO:0004674">
    <property type="term" value="F:protein serine/threonine kinase activity"/>
    <property type="evidence" value="ECO:0007669"/>
    <property type="project" value="UniProtKB-KW"/>
</dbReference>